<dbReference type="SUPFAM" id="SSF56935">
    <property type="entry name" value="Porins"/>
    <property type="match status" value="1"/>
</dbReference>
<dbReference type="InterPro" id="IPR010916">
    <property type="entry name" value="TonB_box_CS"/>
</dbReference>
<dbReference type="Proteomes" id="UP000307217">
    <property type="component" value="Unassembled WGS sequence"/>
</dbReference>
<dbReference type="EMBL" id="PNBW01000047">
    <property type="protein sequence ID" value="TMO74601.1"/>
    <property type="molecule type" value="Genomic_DNA"/>
</dbReference>
<dbReference type="InterPro" id="IPR036942">
    <property type="entry name" value="Beta-barrel_TonB_sf"/>
</dbReference>
<evidence type="ECO:0000313" key="9">
    <source>
        <dbReference type="EMBL" id="TMO67152.1"/>
    </source>
</evidence>
<dbReference type="EMBL" id="PNBX01000062">
    <property type="protein sequence ID" value="TMO67152.1"/>
    <property type="molecule type" value="Genomic_DNA"/>
</dbReference>
<dbReference type="RefSeq" id="WP_138592522.1">
    <property type="nucleotide sequence ID" value="NZ_PNBW01000047.1"/>
</dbReference>
<evidence type="ECO:0000256" key="2">
    <source>
        <dbReference type="ARBA" id="ARBA00022448"/>
    </source>
</evidence>
<name>A0A5S3V6A5_9GAMM</name>
<keyword evidence="3" id="KW-1134">Transmembrane beta strand</keyword>
<evidence type="ECO:0000256" key="8">
    <source>
        <dbReference type="SAM" id="SignalP"/>
    </source>
</evidence>
<dbReference type="GO" id="GO:0015344">
    <property type="term" value="F:siderophore uptake transmembrane transporter activity"/>
    <property type="evidence" value="ECO:0007669"/>
    <property type="project" value="TreeGrafter"/>
</dbReference>
<dbReference type="GO" id="GO:0009279">
    <property type="term" value="C:cell outer membrane"/>
    <property type="evidence" value="ECO:0007669"/>
    <property type="project" value="UniProtKB-SubCell"/>
</dbReference>
<keyword evidence="2" id="KW-0813">Transport</keyword>
<dbReference type="PANTHER" id="PTHR30069">
    <property type="entry name" value="TONB-DEPENDENT OUTER MEMBRANE RECEPTOR"/>
    <property type="match status" value="1"/>
</dbReference>
<dbReference type="OrthoDB" id="9145970at2"/>
<evidence type="ECO:0000256" key="5">
    <source>
        <dbReference type="ARBA" id="ARBA00022729"/>
    </source>
</evidence>
<feature type="signal peptide" evidence="8">
    <location>
        <begin position="1"/>
        <end position="30"/>
    </location>
</feature>
<evidence type="ECO:0000313" key="11">
    <source>
        <dbReference type="Proteomes" id="UP000307164"/>
    </source>
</evidence>
<dbReference type="Gene3D" id="2.40.170.20">
    <property type="entry name" value="TonB-dependent receptor, beta-barrel domain"/>
    <property type="match status" value="1"/>
</dbReference>
<dbReference type="PROSITE" id="PS00430">
    <property type="entry name" value="TONB_DEPENDENT_REC_1"/>
    <property type="match status" value="1"/>
</dbReference>
<reference evidence="11 12" key="2">
    <citation type="submission" date="2019-06" db="EMBL/GenBank/DDBJ databases">
        <title>Co-occurence of chitin degradation, pigmentation and bioactivity in marine Pseudoalteromonas.</title>
        <authorList>
            <person name="Sonnenschein E.C."/>
            <person name="Bech P.K."/>
        </authorList>
    </citation>
    <scope>NUCLEOTIDE SEQUENCE [LARGE SCALE GENOMIC DNA]</scope>
    <source>
        <strain evidence="12">S3790</strain>
        <strain evidence="10 11">S3895</strain>
    </source>
</reference>
<accession>A0A5S3V6A5</accession>
<evidence type="ECO:0000256" key="3">
    <source>
        <dbReference type="ARBA" id="ARBA00022452"/>
    </source>
</evidence>
<organism evidence="9 12">
    <name type="scientific">Pseudoalteromonas aurantia</name>
    <dbReference type="NCBI Taxonomy" id="43654"/>
    <lineage>
        <taxon>Bacteria</taxon>
        <taxon>Pseudomonadati</taxon>
        <taxon>Pseudomonadota</taxon>
        <taxon>Gammaproteobacteria</taxon>
        <taxon>Alteromonadales</taxon>
        <taxon>Pseudoalteromonadaceae</taxon>
        <taxon>Pseudoalteromonas</taxon>
    </lineage>
</organism>
<keyword evidence="7" id="KW-0998">Cell outer membrane</keyword>
<keyword evidence="11" id="KW-1185">Reference proteome</keyword>
<protein>
    <recommendedName>
        <fullName evidence="13">TonB-dependent receptor</fullName>
    </recommendedName>
</protein>
<evidence type="ECO:0008006" key="13">
    <source>
        <dbReference type="Google" id="ProtNLM"/>
    </source>
</evidence>
<evidence type="ECO:0000256" key="1">
    <source>
        <dbReference type="ARBA" id="ARBA00004571"/>
    </source>
</evidence>
<keyword evidence="6" id="KW-0472">Membrane</keyword>
<dbReference type="PANTHER" id="PTHR30069:SF29">
    <property type="entry name" value="HEMOGLOBIN AND HEMOGLOBIN-HAPTOGLOBIN-BINDING PROTEIN 1-RELATED"/>
    <property type="match status" value="1"/>
</dbReference>
<dbReference type="GO" id="GO:0044718">
    <property type="term" value="P:siderophore transmembrane transport"/>
    <property type="evidence" value="ECO:0007669"/>
    <property type="project" value="TreeGrafter"/>
</dbReference>
<gene>
    <name evidence="9" type="ORF">CWC19_14440</name>
    <name evidence="10" type="ORF">CWC20_10220</name>
</gene>
<evidence type="ECO:0000256" key="6">
    <source>
        <dbReference type="ARBA" id="ARBA00023136"/>
    </source>
</evidence>
<sequence>MTYRNNYQNSLVYSTLALAISGAIVGTANANETANEKVQSEIETIQVLGTRGSGLELSSSKILKVPGANNDPLKAIEALPGVILTPPATGGPVAEPAIRGSSSQDNYYETDFLEVGYTFHNDGLSTYNPRLIENFSLETGAWSSQFNDANGGLIVTKLRDPSFTESNTNVELSFIRASILHEGQINDDMAYYVSFRESLVHLYIENFIEDEDFTYPTPPRNNDYQTKLVWDLNNQDRLTFVATGANDKIETEFDEGSRDVAKNPDLESGELYEFSYNNQGVIWDRQLDRYRHKMALNHLSKEDMSKEGEILNLKADTDILSLKGLVEYDFDSGVLMVGGEYQLQTVDMNAAGRDFPCNDDFEMCPPSYFSPKFSTTEELDLDEVSAYVEWRQEIGKFDINVGVNASKYDYNDESLLEPRFKASLPIQDAGKLSVSVGRHHQGFKDFAFVSESLGNPELEQEKSTQYVLGYDYVVDEIWAVRAQLYYKELEDLIVTNPAAQASRYGEVIAPNTTRYFNEGEGQTYGAELLINKNYSDKWYGWVSIAYSHSDRTNNVTGEEFDYAFDLPWVVNMVASYDISNEWQVGAKWRYQSGRRYTQVTGSTPIYDPNSNAQSEPVLYQPIYEPFNESTLSAYHRLDIRVDYNTELWGQEANVFFEILNVYGNRSIQEFEYNADYSNYEKDYIFPDMPLPSIGINIDF</sequence>
<comment type="caution">
    <text evidence="9">The sequence shown here is derived from an EMBL/GenBank/DDBJ whole genome shotgun (WGS) entry which is preliminary data.</text>
</comment>
<evidence type="ECO:0000256" key="4">
    <source>
        <dbReference type="ARBA" id="ARBA00022692"/>
    </source>
</evidence>
<keyword evidence="4" id="KW-0812">Transmembrane</keyword>
<dbReference type="InterPro" id="IPR039426">
    <property type="entry name" value="TonB-dep_rcpt-like"/>
</dbReference>
<evidence type="ECO:0000256" key="7">
    <source>
        <dbReference type="ARBA" id="ARBA00023237"/>
    </source>
</evidence>
<feature type="chain" id="PRO_5024395048" description="TonB-dependent receptor" evidence="8">
    <location>
        <begin position="31"/>
        <end position="699"/>
    </location>
</feature>
<comment type="subcellular location">
    <subcellularLocation>
        <location evidence="1">Cell outer membrane</location>
        <topology evidence="1">Multi-pass membrane protein</topology>
    </subcellularLocation>
</comment>
<keyword evidence="5 8" id="KW-0732">Signal</keyword>
<evidence type="ECO:0000313" key="10">
    <source>
        <dbReference type="EMBL" id="TMO74601.1"/>
    </source>
</evidence>
<dbReference type="AlphaFoldDB" id="A0A5S3V6A5"/>
<reference evidence="11 12" key="1">
    <citation type="submission" date="2018-01" db="EMBL/GenBank/DDBJ databases">
        <authorList>
            <person name="Paulsen S."/>
            <person name="Gram L.K."/>
        </authorList>
    </citation>
    <scope>NUCLEOTIDE SEQUENCE [LARGE SCALE GENOMIC DNA]</scope>
    <source>
        <strain evidence="9 12">S3790</strain>
        <strain evidence="10 11">S3895</strain>
    </source>
</reference>
<evidence type="ECO:0000313" key="12">
    <source>
        <dbReference type="Proteomes" id="UP000307217"/>
    </source>
</evidence>
<proteinExistence type="predicted"/>
<reference evidence="9" key="3">
    <citation type="submission" date="2019-09" db="EMBL/GenBank/DDBJ databases">
        <title>Co-occurence of chitin degradation, pigmentation and bioactivity in marine Pseudoalteromonas.</title>
        <authorList>
            <person name="Sonnenschein E.C."/>
            <person name="Bech P.K."/>
        </authorList>
    </citation>
    <scope>NUCLEOTIDE SEQUENCE</scope>
    <source>
        <strain evidence="9">S3790</strain>
    </source>
</reference>
<dbReference type="Proteomes" id="UP000307164">
    <property type="component" value="Unassembled WGS sequence"/>
</dbReference>